<dbReference type="OrthoDB" id="9780884at2"/>
<feature type="transmembrane region" description="Helical" evidence="3">
    <location>
        <begin position="99"/>
        <end position="118"/>
    </location>
</feature>
<keyword evidence="1" id="KW-0479">Metal-binding</keyword>
<dbReference type="Pfam" id="PF00149">
    <property type="entry name" value="Metallophos"/>
    <property type="match status" value="1"/>
</dbReference>
<dbReference type="PANTHER" id="PTHR31302">
    <property type="entry name" value="TRANSMEMBRANE PROTEIN WITH METALLOPHOSPHOESTERASE DOMAIN-RELATED"/>
    <property type="match status" value="1"/>
</dbReference>
<keyword evidence="6" id="KW-1185">Reference proteome</keyword>
<dbReference type="Gene3D" id="3.60.21.10">
    <property type="match status" value="1"/>
</dbReference>
<protein>
    <submittedName>
        <fullName evidence="5">Phosphodiesterase YaeI</fullName>
    </submittedName>
</protein>
<evidence type="ECO:0000256" key="3">
    <source>
        <dbReference type="SAM" id="Phobius"/>
    </source>
</evidence>
<evidence type="ECO:0000256" key="2">
    <source>
        <dbReference type="ARBA" id="ARBA00022801"/>
    </source>
</evidence>
<dbReference type="GO" id="GO:0046872">
    <property type="term" value="F:metal ion binding"/>
    <property type="evidence" value="ECO:0007669"/>
    <property type="project" value="UniProtKB-KW"/>
</dbReference>
<dbReference type="GO" id="GO:0016020">
    <property type="term" value="C:membrane"/>
    <property type="evidence" value="ECO:0007669"/>
    <property type="project" value="GOC"/>
</dbReference>
<dbReference type="SUPFAM" id="SSF56300">
    <property type="entry name" value="Metallo-dependent phosphatases"/>
    <property type="match status" value="1"/>
</dbReference>
<proteinExistence type="predicted"/>
<keyword evidence="3" id="KW-0812">Transmembrane</keyword>
<organism evidence="5 6">
    <name type="scientific">Aureliella helgolandensis</name>
    <dbReference type="NCBI Taxonomy" id="2527968"/>
    <lineage>
        <taxon>Bacteria</taxon>
        <taxon>Pseudomonadati</taxon>
        <taxon>Planctomycetota</taxon>
        <taxon>Planctomycetia</taxon>
        <taxon>Pirellulales</taxon>
        <taxon>Pirellulaceae</taxon>
        <taxon>Aureliella</taxon>
    </lineage>
</organism>
<reference evidence="5 6" key="1">
    <citation type="submission" date="2019-02" db="EMBL/GenBank/DDBJ databases">
        <title>Deep-cultivation of Planctomycetes and their phenomic and genomic characterization uncovers novel biology.</title>
        <authorList>
            <person name="Wiegand S."/>
            <person name="Jogler M."/>
            <person name="Boedeker C."/>
            <person name="Pinto D."/>
            <person name="Vollmers J."/>
            <person name="Rivas-Marin E."/>
            <person name="Kohn T."/>
            <person name="Peeters S.H."/>
            <person name="Heuer A."/>
            <person name="Rast P."/>
            <person name="Oberbeckmann S."/>
            <person name="Bunk B."/>
            <person name="Jeske O."/>
            <person name="Meyerdierks A."/>
            <person name="Storesund J.E."/>
            <person name="Kallscheuer N."/>
            <person name="Luecker S."/>
            <person name="Lage O.M."/>
            <person name="Pohl T."/>
            <person name="Merkel B.J."/>
            <person name="Hornburger P."/>
            <person name="Mueller R.-W."/>
            <person name="Bruemmer F."/>
            <person name="Labrenz M."/>
            <person name="Spormann A.M."/>
            <person name="Op den Camp H."/>
            <person name="Overmann J."/>
            <person name="Amann R."/>
            <person name="Jetten M.S.M."/>
            <person name="Mascher T."/>
            <person name="Medema M.H."/>
            <person name="Devos D.P."/>
            <person name="Kaster A.-K."/>
            <person name="Ovreas L."/>
            <person name="Rohde M."/>
            <person name="Galperin M.Y."/>
            <person name="Jogler C."/>
        </authorList>
    </citation>
    <scope>NUCLEOTIDE SEQUENCE [LARGE SCALE GENOMIC DNA]</scope>
    <source>
        <strain evidence="5 6">Q31a</strain>
    </source>
</reference>
<dbReference type="KEGG" id="ahel:Q31a_23580"/>
<keyword evidence="2" id="KW-0378">Hydrolase</keyword>
<sequence length="417" mass="46155">MVLSQLGIPSSRLSGSLMPSAFPWFTLLAACVGNCGFWLYCFNRVNATGLPRKMTKSLEKLAILACFAIPLSVMTAYWPACQTWLWDSGSWLPTGAWPVSGWILLSLASLILQTPRWIGTRWGLRAPRQLLQLTAQPYNVAQEIGGCSTADSQTGLLARIPGNQITQLEVNRKELELPRPLALADGIKIGHLSDLHFTGQLKIEHYHFVIDRFLELEPDLIAITGDIIDYQKCLPWLAPVLGRLRAPLGCYFIFGNHDCRLKDVDQLAHLLKGLGHRDAGEQSHCTQTPSGLNLQIVGNERPWLNRLAEPPPSALPCTSPDITLRLGLSHSPDQIEWARRLELDVMLAGHTHGGQVRFPLLGPIVAPSHYGSRFASGVFYMPPTLMHVSRGVAGTHPIRWRCLPEVSLLTLRSPKTS</sequence>
<feature type="transmembrane region" description="Helical" evidence="3">
    <location>
        <begin position="20"/>
        <end position="40"/>
    </location>
</feature>
<dbReference type="InterPro" id="IPR029052">
    <property type="entry name" value="Metallo-depent_PP-like"/>
</dbReference>
<dbReference type="InterPro" id="IPR051158">
    <property type="entry name" value="Metallophosphoesterase_sf"/>
</dbReference>
<dbReference type="InterPro" id="IPR004843">
    <property type="entry name" value="Calcineurin-like_PHP"/>
</dbReference>
<keyword evidence="3" id="KW-0472">Membrane</keyword>
<evidence type="ECO:0000256" key="1">
    <source>
        <dbReference type="ARBA" id="ARBA00022723"/>
    </source>
</evidence>
<dbReference type="PANTHER" id="PTHR31302:SF31">
    <property type="entry name" value="PHOSPHODIESTERASE YAEI"/>
    <property type="match status" value="1"/>
</dbReference>
<feature type="transmembrane region" description="Helical" evidence="3">
    <location>
        <begin position="61"/>
        <end position="79"/>
    </location>
</feature>
<feature type="domain" description="Calcineurin-like phosphoesterase" evidence="4">
    <location>
        <begin position="187"/>
        <end position="353"/>
    </location>
</feature>
<dbReference type="GO" id="GO:0009245">
    <property type="term" value="P:lipid A biosynthetic process"/>
    <property type="evidence" value="ECO:0007669"/>
    <property type="project" value="TreeGrafter"/>
</dbReference>
<dbReference type="EMBL" id="CP036298">
    <property type="protein sequence ID" value="QDV24045.1"/>
    <property type="molecule type" value="Genomic_DNA"/>
</dbReference>
<evidence type="ECO:0000259" key="4">
    <source>
        <dbReference type="Pfam" id="PF00149"/>
    </source>
</evidence>
<dbReference type="GO" id="GO:0008758">
    <property type="term" value="F:UDP-2,3-diacylglucosamine hydrolase activity"/>
    <property type="evidence" value="ECO:0007669"/>
    <property type="project" value="TreeGrafter"/>
</dbReference>
<name>A0A518G629_9BACT</name>
<dbReference type="Proteomes" id="UP000318017">
    <property type="component" value="Chromosome"/>
</dbReference>
<keyword evidence="3" id="KW-1133">Transmembrane helix</keyword>
<accession>A0A518G629</accession>
<evidence type="ECO:0000313" key="5">
    <source>
        <dbReference type="EMBL" id="QDV24045.1"/>
    </source>
</evidence>
<dbReference type="CDD" id="cd07385">
    <property type="entry name" value="MPP_YkuE_C"/>
    <property type="match status" value="1"/>
</dbReference>
<gene>
    <name evidence="5" type="ORF">Q31a_23580</name>
</gene>
<evidence type="ECO:0000313" key="6">
    <source>
        <dbReference type="Proteomes" id="UP000318017"/>
    </source>
</evidence>
<dbReference type="AlphaFoldDB" id="A0A518G629"/>